<reference evidence="2" key="1">
    <citation type="journal article" date="2013" name="Nature">
        <title>Pan genome of the phytoplankton Emiliania underpins its global distribution.</title>
        <authorList>
            <person name="Read B.A."/>
            <person name="Kegel J."/>
            <person name="Klute M.J."/>
            <person name="Kuo A."/>
            <person name="Lefebvre S.C."/>
            <person name="Maumus F."/>
            <person name="Mayer C."/>
            <person name="Miller J."/>
            <person name="Monier A."/>
            <person name="Salamov A."/>
            <person name="Young J."/>
            <person name="Aguilar M."/>
            <person name="Claverie J.M."/>
            <person name="Frickenhaus S."/>
            <person name="Gonzalez K."/>
            <person name="Herman E.K."/>
            <person name="Lin Y.C."/>
            <person name="Napier J."/>
            <person name="Ogata H."/>
            <person name="Sarno A.F."/>
            <person name="Shmutz J."/>
            <person name="Schroeder D."/>
            <person name="de Vargas C."/>
            <person name="Verret F."/>
            <person name="von Dassow P."/>
            <person name="Valentin K."/>
            <person name="Van de Peer Y."/>
            <person name="Wheeler G."/>
            <person name="Dacks J.B."/>
            <person name="Delwiche C.F."/>
            <person name="Dyhrman S.T."/>
            <person name="Glockner G."/>
            <person name="John U."/>
            <person name="Richards T."/>
            <person name="Worden A.Z."/>
            <person name="Zhang X."/>
            <person name="Grigoriev I.V."/>
            <person name="Allen A.E."/>
            <person name="Bidle K."/>
            <person name="Borodovsky M."/>
            <person name="Bowler C."/>
            <person name="Brownlee C."/>
            <person name="Cock J.M."/>
            <person name="Elias M."/>
            <person name="Gladyshev V.N."/>
            <person name="Groth M."/>
            <person name="Guda C."/>
            <person name="Hadaegh A."/>
            <person name="Iglesias-Rodriguez M.D."/>
            <person name="Jenkins J."/>
            <person name="Jones B.M."/>
            <person name="Lawson T."/>
            <person name="Leese F."/>
            <person name="Lindquist E."/>
            <person name="Lobanov A."/>
            <person name="Lomsadze A."/>
            <person name="Malik S.B."/>
            <person name="Marsh M.E."/>
            <person name="Mackinder L."/>
            <person name="Mock T."/>
            <person name="Mueller-Roeber B."/>
            <person name="Pagarete A."/>
            <person name="Parker M."/>
            <person name="Probert I."/>
            <person name="Quesneville H."/>
            <person name="Raines C."/>
            <person name="Rensing S.A."/>
            <person name="Riano-Pachon D.M."/>
            <person name="Richier S."/>
            <person name="Rokitta S."/>
            <person name="Shiraiwa Y."/>
            <person name="Soanes D.M."/>
            <person name="van der Giezen M."/>
            <person name="Wahlund T.M."/>
            <person name="Williams B."/>
            <person name="Wilson W."/>
            <person name="Wolfe G."/>
            <person name="Wurch L.L."/>
        </authorList>
    </citation>
    <scope>NUCLEOTIDE SEQUENCE</scope>
</reference>
<accession>A0A0D3K678</accession>
<dbReference type="Gene3D" id="3.30.1360.120">
    <property type="entry name" value="Probable tRNA modification gtpase trme, domain 1"/>
    <property type="match status" value="1"/>
</dbReference>
<evidence type="ECO:0008006" key="3">
    <source>
        <dbReference type="Google" id="ProtNLM"/>
    </source>
</evidence>
<evidence type="ECO:0000313" key="2">
    <source>
        <dbReference type="Proteomes" id="UP000013827"/>
    </source>
</evidence>
<dbReference type="Proteomes" id="UP000013827">
    <property type="component" value="Unassembled WGS sequence"/>
</dbReference>
<sequence>MRTKAQPCVFFRSLAAAARHLDACSPPWEALRVRRGLPRRGAEFAAAGAALKVPPLWLGRWEAVAVDKGCYLGNEVQADPCPGGGCIPLL</sequence>
<protein>
    <recommendedName>
        <fullName evidence="3">Aminomethyltransferase folate-binding domain-containing protein</fullName>
    </recommendedName>
</protein>
<reference evidence="1" key="2">
    <citation type="submission" date="2024-10" db="UniProtKB">
        <authorList>
            <consortium name="EnsemblProtists"/>
        </authorList>
    </citation>
    <scope>IDENTIFICATION</scope>
</reference>
<dbReference type="PaxDb" id="2903-EOD31263"/>
<proteinExistence type="predicted"/>
<organism evidence="1 2">
    <name type="scientific">Emiliania huxleyi (strain CCMP1516)</name>
    <dbReference type="NCBI Taxonomy" id="280463"/>
    <lineage>
        <taxon>Eukaryota</taxon>
        <taxon>Haptista</taxon>
        <taxon>Haptophyta</taxon>
        <taxon>Prymnesiophyceae</taxon>
        <taxon>Isochrysidales</taxon>
        <taxon>Noelaerhabdaceae</taxon>
        <taxon>Emiliania</taxon>
    </lineage>
</organism>
<dbReference type="AlphaFoldDB" id="A0A0D3K678"/>
<keyword evidence="2" id="KW-1185">Reference proteome</keyword>
<dbReference type="InterPro" id="IPR027266">
    <property type="entry name" value="TrmE/GcvT-like"/>
</dbReference>
<name>A0A0D3K678_EMIH1</name>
<dbReference type="EnsemblProtists" id="EOD31263">
    <property type="protein sequence ID" value="EOD31263"/>
    <property type="gene ID" value="EMIHUDRAFT_456398"/>
</dbReference>
<evidence type="ECO:0000313" key="1">
    <source>
        <dbReference type="EnsemblProtists" id="EOD31263"/>
    </source>
</evidence>
<dbReference type="SUPFAM" id="SSF103025">
    <property type="entry name" value="Folate-binding domain"/>
    <property type="match status" value="1"/>
</dbReference>